<organism evidence="1 2">
    <name type="scientific">Vallitalea maricola</name>
    <dbReference type="NCBI Taxonomy" id="3074433"/>
    <lineage>
        <taxon>Bacteria</taxon>
        <taxon>Bacillati</taxon>
        <taxon>Bacillota</taxon>
        <taxon>Clostridia</taxon>
        <taxon>Lachnospirales</taxon>
        <taxon>Vallitaleaceae</taxon>
        <taxon>Vallitalea</taxon>
    </lineage>
</organism>
<dbReference type="EMBL" id="BTPU01000070">
    <property type="protein sequence ID" value="GMQ64418.1"/>
    <property type="molecule type" value="Genomic_DNA"/>
</dbReference>
<sequence>MKIKKILPIICMFSLLFAYTSNFIYADSESNTILLGEKHLKNENLRMKESVKKITGEPLYNGLYDDNGNIAIIDKNLIKKALLKEYNLSPQENQYLINNIDIIVDVMATQFESLKVAQKNNKSLVNNIEVKGAPGDIPWYAKQSWVKEPEKVSETHHLTYCTGWAVQNNYNSAQAITVSYTKTKTISYTIGFEGSNLIKGFLSASASSTTSYSSSISQGATIDAWTIWATRPYVTYYKEKWEGRRGAKYYHATLGWIEEVWTESGIYYTHVNPSDDYFSAYNDSGKPKTAPAPPTGPPDVEY</sequence>
<accession>A0ACB5UPF3</accession>
<reference evidence="1" key="1">
    <citation type="submission" date="2023-09" db="EMBL/GenBank/DDBJ databases">
        <title>Vallitalea sediminicola and Vallitalea maricola sp. nov., anaerobic bacteria isolated from marine sediment.</title>
        <authorList>
            <person name="Hirano S."/>
            <person name="Maeda A."/>
            <person name="Terahara T."/>
            <person name="Mori K."/>
            <person name="Hamada M."/>
            <person name="Matsumoto R."/>
            <person name="Kobayashi T."/>
        </authorList>
    </citation>
    <scope>NUCLEOTIDE SEQUENCE</scope>
    <source>
        <strain evidence="1">AN17-2</strain>
    </source>
</reference>
<proteinExistence type="predicted"/>
<evidence type="ECO:0000313" key="1">
    <source>
        <dbReference type="EMBL" id="GMQ64418.1"/>
    </source>
</evidence>
<dbReference type="Proteomes" id="UP001374599">
    <property type="component" value="Unassembled WGS sequence"/>
</dbReference>
<protein>
    <submittedName>
        <fullName evidence="1">Uncharacterized protein</fullName>
    </submittedName>
</protein>
<keyword evidence="2" id="KW-1185">Reference proteome</keyword>
<gene>
    <name evidence="1" type="ORF">AN2V17_36550</name>
</gene>
<comment type="caution">
    <text evidence="1">The sequence shown here is derived from an EMBL/GenBank/DDBJ whole genome shotgun (WGS) entry which is preliminary data.</text>
</comment>
<evidence type="ECO:0000313" key="2">
    <source>
        <dbReference type="Proteomes" id="UP001374599"/>
    </source>
</evidence>
<name>A0ACB5UPF3_9FIRM</name>